<dbReference type="NCBIfam" id="TIGR03084">
    <property type="entry name" value="TIGR03084 family metal-binding protein"/>
    <property type="match status" value="1"/>
</dbReference>
<dbReference type="Gene3D" id="1.20.120.450">
    <property type="entry name" value="dinb family like domain"/>
    <property type="match status" value="1"/>
</dbReference>
<proteinExistence type="predicted"/>
<sequence length="263" mass="28487">MTQRDVIADLTAEAEAVDALVAGIDAADWARPTPAPGWTVANQIAHLAFIFRLAGTAAAAPERFAAMTAKAAENFEGAVNGALREFDGDSPEVLLGKWRTERDTAIEALAAVPPDQVVPWLVRPLPPTVLACAGTMECFGHGQDIADALGVARERTDRLWHLAWFATLTWDFGYQSRGLTAPDVQFRYELTAPSGDLWEFGPPTAEQRITGSATDFCLLVTRRRHRDDLDVKAVGDDADAWLDLAQAYRGPAGQGRRPGQFSS</sequence>
<evidence type="ECO:0000259" key="1">
    <source>
        <dbReference type="Pfam" id="PF11716"/>
    </source>
</evidence>
<name>A0ABT2J909_9PSEU</name>
<feature type="domain" description="Mycothiol-dependent maleylpyruvate isomerase metal-binding" evidence="1">
    <location>
        <begin position="10"/>
        <end position="146"/>
    </location>
</feature>
<accession>A0ABT2J909</accession>
<dbReference type="Pfam" id="PF11716">
    <property type="entry name" value="MDMPI_N"/>
    <property type="match status" value="1"/>
</dbReference>
<dbReference type="InterPro" id="IPR017517">
    <property type="entry name" value="Maleyloyr_isom"/>
</dbReference>
<dbReference type="Proteomes" id="UP001156441">
    <property type="component" value="Unassembled WGS sequence"/>
</dbReference>
<dbReference type="InterPro" id="IPR034660">
    <property type="entry name" value="DinB/YfiT-like"/>
</dbReference>
<dbReference type="InterPro" id="IPR024344">
    <property type="entry name" value="MDMPI_metal-binding"/>
</dbReference>
<dbReference type="EMBL" id="JAFFZE010000010">
    <property type="protein sequence ID" value="MCT2583764.1"/>
    <property type="molecule type" value="Genomic_DNA"/>
</dbReference>
<dbReference type="SUPFAM" id="SSF109854">
    <property type="entry name" value="DinB/YfiT-like putative metalloenzymes"/>
    <property type="match status" value="1"/>
</dbReference>
<keyword evidence="3" id="KW-1185">Reference proteome</keyword>
<comment type="caution">
    <text evidence="2">The sequence shown here is derived from an EMBL/GenBank/DDBJ whole genome shotgun (WGS) entry which is preliminary data.</text>
</comment>
<protein>
    <submittedName>
        <fullName evidence="2">TIGR03084 family protein</fullName>
    </submittedName>
</protein>
<gene>
    <name evidence="2" type="ORF">JT362_11605</name>
</gene>
<organism evidence="2 3">
    <name type="scientific">Actinophytocola gossypii</name>
    <dbReference type="NCBI Taxonomy" id="2812003"/>
    <lineage>
        <taxon>Bacteria</taxon>
        <taxon>Bacillati</taxon>
        <taxon>Actinomycetota</taxon>
        <taxon>Actinomycetes</taxon>
        <taxon>Pseudonocardiales</taxon>
        <taxon>Pseudonocardiaceae</taxon>
    </lineage>
</organism>
<dbReference type="RefSeq" id="WP_260191148.1">
    <property type="nucleotide sequence ID" value="NZ_JAFFZE010000010.1"/>
</dbReference>
<evidence type="ECO:0000313" key="2">
    <source>
        <dbReference type="EMBL" id="MCT2583764.1"/>
    </source>
</evidence>
<reference evidence="2 3" key="1">
    <citation type="submission" date="2021-02" db="EMBL/GenBank/DDBJ databases">
        <title>Actinophytocola xerophila sp. nov., isolated from soil of cotton cropping field.</title>
        <authorList>
            <person name="Huang R."/>
            <person name="Chen X."/>
            <person name="Ge X."/>
            <person name="Liu W."/>
        </authorList>
    </citation>
    <scope>NUCLEOTIDE SEQUENCE [LARGE SCALE GENOMIC DNA]</scope>
    <source>
        <strain evidence="2 3">S1-96</strain>
    </source>
</reference>
<evidence type="ECO:0000313" key="3">
    <source>
        <dbReference type="Proteomes" id="UP001156441"/>
    </source>
</evidence>
<dbReference type="NCBIfam" id="TIGR03083">
    <property type="entry name" value="maleylpyruvate isomerase family mycothiol-dependent enzyme"/>
    <property type="match status" value="1"/>
</dbReference>
<dbReference type="InterPro" id="IPR017518">
    <property type="entry name" value="CHP03084"/>
</dbReference>